<reference evidence="1 2" key="1">
    <citation type="submission" date="2016-11" db="EMBL/GenBank/DDBJ databases">
        <authorList>
            <person name="Jaros S."/>
            <person name="Januszkiewicz K."/>
            <person name="Wedrychowicz H."/>
        </authorList>
    </citation>
    <scope>NUCLEOTIDE SEQUENCE [LARGE SCALE GENOMIC DNA]</scope>
    <source>
        <strain evidence="1 2">LMG 20594</strain>
    </source>
</reference>
<dbReference type="Pfam" id="PF05930">
    <property type="entry name" value="Phage_AlpA"/>
    <property type="match status" value="1"/>
</dbReference>
<dbReference type="InterPro" id="IPR052931">
    <property type="entry name" value="Prophage_regulatory_activator"/>
</dbReference>
<dbReference type="RefSeq" id="WP_073426914.1">
    <property type="nucleotide sequence ID" value="NZ_CADFGY010000003.1"/>
</dbReference>
<gene>
    <name evidence="1" type="ORF">SAMN05192548_1001340</name>
</gene>
<evidence type="ECO:0000313" key="2">
    <source>
        <dbReference type="Proteomes" id="UP000184395"/>
    </source>
</evidence>
<sequence length="77" mass="8753">MPAQLRAAGAILRRKQVEIEVGLKRSTIYQRIQEGTFPRPIRLGERAVGWRAVDIERFLEDPAGYRALPSDEEACDD</sequence>
<dbReference type="Proteomes" id="UP000184395">
    <property type="component" value="Unassembled WGS sequence"/>
</dbReference>
<dbReference type="AlphaFoldDB" id="A0A1M6J201"/>
<protein>
    <submittedName>
        <fullName evidence="1">Transcriptional regulator, AlpA family</fullName>
    </submittedName>
</protein>
<proteinExistence type="predicted"/>
<dbReference type="PANTHER" id="PTHR36154">
    <property type="entry name" value="DNA-BINDING TRANSCRIPTIONAL ACTIVATOR ALPA"/>
    <property type="match status" value="1"/>
</dbReference>
<evidence type="ECO:0000313" key="1">
    <source>
        <dbReference type="EMBL" id="SHJ40706.1"/>
    </source>
</evidence>
<accession>A0A1M6J201</accession>
<dbReference type="Gene3D" id="1.10.238.160">
    <property type="match status" value="1"/>
</dbReference>
<dbReference type="InterPro" id="IPR010260">
    <property type="entry name" value="AlpA"/>
</dbReference>
<dbReference type="STRING" id="169427.SAMN05192548_1001340"/>
<dbReference type="PANTHER" id="PTHR36154:SF1">
    <property type="entry name" value="DNA-BINDING TRANSCRIPTIONAL ACTIVATOR ALPA"/>
    <property type="match status" value="1"/>
</dbReference>
<dbReference type="OrthoDB" id="9182156at2"/>
<name>A0A1M6J201_9BURK</name>
<dbReference type="EMBL" id="FRAB01000001">
    <property type="protein sequence ID" value="SHJ40706.1"/>
    <property type="molecule type" value="Genomic_DNA"/>
</dbReference>
<organism evidence="1 2">
    <name type="scientific">Paraburkholderia terricola</name>
    <dbReference type="NCBI Taxonomy" id="169427"/>
    <lineage>
        <taxon>Bacteria</taxon>
        <taxon>Pseudomonadati</taxon>
        <taxon>Pseudomonadota</taxon>
        <taxon>Betaproteobacteria</taxon>
        <taxon>Burkholderiales</taxon>
        <taxon>Burkholderiaceae</taxon>
        <taxon>Paraburkholderia</taxon>
    </lineage>
</organism>